<gene>
    <name evidence="9" type="ORF">B0J11DRAFT_25971</name>
</gene>
<keyword evidence="4 7" id="KW-1133">Transmembrane helix</keyword>
<dbReference type="Proteomes" id="UP000700596">
    <property type="component" value="Unassembled WGS sequence"/>
</dbReference>
<feature type="transmembrane region" description="Helical" evidence="7">
    <location>
        <begin position="280"/>
        <end position="298"/>
    </location>
</feature>
<evidence type="ECO:0000259" key="8">
    <source>
        <dbReference type="Pfam" id="PF01490"/>
    </source>
</evidence>
<dbReference type="OrthoDB" id="40134at2759"/>
<feature type="domain" description="Amino acid transporter transmembrane" evidence="8">
    <location>
        <begin position="101"/>
        <end position="494"/>
    </location>
</feature>
<comment type="subcellular location">
    <subcellularLocation>
        <location evidence="1">Membrane</location>
        <topology evidence="1">Multi-pass membrane protein</topology>
    </subcellularLocation>
</comment>
<dbReference type="AlphaFoldDB" id="A0A9P9EKL6"/>
<evidence type="ECO:0000256" key="6">
    <source>
        <dbReference type="SAM" id="MobiDB-lite"/>
    </source>
</evidence>
<feature type="transmembrane region" description="Helical" evidence="7">
    <location>
        <begin position="105"/>
        <end position="122"/>
    </location>
</feature>
<accession>A0A9P9EKL6</accession>
<feature type="transmembrane region" description="Helical" evidence="7">
    <location>
        <begin position="469"/>
        <end position="494"/>
    </location>
</feature>
<feature type="compositionally biased region" description="Low complexity" evidence="6">
    <location>
        <begin position="26"/>
        <end position="48"/>
    </location>
</feature>
<keyword evidence="3 7" id="KW-0812">Transmembrane</keyword>
<feature type="transmembrane region" description="Helical" evidence="7">
    <location>
        <begin position="406"/>
        <end position="427"/>
    </location>
</feature>
<organism evidence="9 10">
    <name type="scientific">Dendryphion nanum</name>
    <dbReference type="NCBI Taxonomy" id="256645"/>
    <lineage>
        <taxon>Eukaryota</taxon>
        <taxon>Fungi</taxon>
        <taxon>Dikarya</taxon>
        <taxon>Ascomycota</taxon>
        <taxon>Pezizomycotina</taxon>
        <taxon>Dothideomycetes</taxon>
        <taxon>Pleosporomycetidae</taxon>
        <taxon>Pleosporales</taxon>
        <taxon>Torulaceae</taxon>
        <taxon>Dendryphion</taxon>
    </lineage>
</organism>
<dbReference type="GO" id="GO:0016020">
    <property type="term" value="C:membrane"/>
    <property type="evidence" value="ECO:0007669"/>
    <property type="project" value="UniProtKB-SubCell"/>
</dbReference>
<dbReference type="Pfam" id="PF01490">
    <property type="entry name" value="Aa_trans"/>
    <property type="match status" value="1"/>
</dbReference>
<evidence type="ECO:0000256" key="5">
    <source>
        <dbReference type="ARBA" id="ARBA00023136"/>
    </source>
</evidence>
<feature type="transmembrane region" description="Helical" evidence="7">
    <location>
        <begin position="433"/>
        <end position="457"/>
    </location>
</feature>
<feature type="compositionally biased region" description="Basic and acidic residues" evidence="6">
    <location>
        <begin position="60"/>
        <end position="71"/>
    </location>
</feature>
<feature type="transmembrane region" description="Helical" evidence="7">
    <location>
        <begin position="238"/>
        <end position="260"/>
    </location>
</feature>
<evidence type="ECO:0000256" key="1">
    <source>
        <dbReference type="ARBA" id="ARBA00004141"/>
    </source>
</evidence>
<evidence type="ECO:0000313" key="9">
    <source>
        <dbReference type="EMBL" id="KAH7138824.1"/>
    </source>
</evidence>
<feature type="transmembrane region" description="Helical" evidence="7">
    <location>
        <begin position="128"/>
        <end position="154"/>
    </location>
</feature>
<dbReference type="PANTHER" id="PTHR22950">
    <property type="entry name" value="AMINO ACID TRANSPORTER"/>
    <property type="match status" value="1"/>
</dbReference>
<comment type="caution">
    <text evidence="9">The sequence shown here is derived from an EMBL/GenBank/DDBJ whole genome shotgun (WGS) entry which is preliminary data.</text>
</comment>
<sequence length="527" mass="57841">MATYNNGPQGVGSQNYDQTSDSSYLNDGTNTNGTFGNGTNNANTNNGTLPQNRGYGVDDDISKKSEEPYSGYDVEKMESERQGSVYRPVLGEDSKYKVLNKWQASLIYITNQVGIGILSLPVAMQTLGLIPCIICIIGMGILVTYTAYVLLQFFRRYPTVLNCVDCFRIIGGKWCALVVGIAFVLNLILTCSSSVITMSIALNSLSEHATCTVVFILVPTIFSWFICMPRRMKFMADFGMICTISIFVAVLIVMIALGVAEPNGAPPGFDKEINLVGNPSFAQGFTAVLNIAFAYAGNQAFVTVMAEMRDPSKDFMPSMYILQIFAIPMYTIVGAVIYALAGQYVTSPALGTAPPIPSKVAYGLLLPTLMGTSLVFGHTSIKYIFIEALRYMKAEDEYDQNTKRSWILWLGIGTVFWVLAFILANAIPLFNSILSVSSALFVSWFTFGISGVMWIHLNWGNQFANKRKTAVALLNWAIVLMTVFMTTVGLWASIDQLIEAFNDPDVPVNSSFTCADNSIWRQLGIDT</sequence>
<reference evidence="9" key="1">
    <citation type="journal article" date="2021" name="Nat. Commun.">
        <title>Genetic determinants of endophytism in the Arabidopsis root mycobiome.</title>
        <authorList>
            <person name="Mesny F."/>
            <person name="Miyauchi S."/>
            <person name="Thiergart T."/>
            <person name="Pickel B."/>
            <person name="Atanasova L."/>
            <person name="Karlsson M."/>
            <person name="Huettel B."/>
            <person name="Barry K.W."/>
            <person name="Haridas S."/>
            <person name="Chen C."/>
            <person name="Bauer D."/>
            <person name="Andreopoulos W."/>
            <person name="Pangilinan J."/>
            <person name="LaButti K."/>
            <person name="Riley R."/>
            <person name="Lipzen A."/>
            <person name="Clum A."/>
            <person name="Drula E."/>
            <person name="Henrissat B."/>
            <person name="Kohler A."/>
            <person name="Grigoriev I.V."/>
            <person name="Martin F.M."/>
            <person name="Hacquard S."/>
        </authorList>
    </citation>
    <scope>NUCLEOTIDE SEQUENCE</scope>
    <source>
        <strain evidence="9">MPI-CAGE-CH-0243</strain>
    </source>
</reference>
<protein>
    <submittedName>
        <fullName evidence="9">Amino acid transporter</fullName>
    </submittedName>
</protein>
<evidence type="ECO:0000256" key="3">
    <source>
        <dbReference type="ARBA" id="ARBA00022692"/>
    </source>
</evidence>
<feature type="transmembrane region" description="Helical" evidence="7">
    <location>
        <begin position="207"/>
        <end position="226"/>
    </location>
</feature>
<feature type="compositionally biased region" description="Polar residues" evidence="6">
    <location>
        <begin position="1"/>
        <end position="25"/>
    </location>
</feature>
<feature type="transmembrane region" description="Helical" evidence="7">
    <location>
        <begin position="319"/>
        <end position="341"/>
    </location>
</feature>
<dbReference type="GO" id="GO:0015179">
    <property type="term" value="F:L-amino acid transmembrane transporter activity"/>
    <property type="evidence" value="ECO:0007669"/>
    <property type="project" value="TreeGrafter"/>
</dbReference>
<dbReference type="PANTHER" id="PTHR22950:SF479">
    <property type="entry name" value="AMINO ACID TRANSPORTER (EUROFUNG)-RELATED"/>
    <property type="match status" value="1"/>
</dbReference>
<evidence type="ECO:0000256" key="7">
    <source>
        <dbReference type="SAM" id="Phobius"/>
    </source>
</evidence>
<dbReference type="FunFam" id="1.20.1740.10:FF:000039">
    <property type="entry name" value="Neutral amino acid transporter (Eurofung)"/>
    <property type="match status" value="1"/>
</dbReference>
<comment type="similarity">
    <text evidence="2">Belongs to the amino acid/polyamine transporter 2 family.</text>
</comment>
<keyword evidence="10" id="KW-1185">Reference proteome</keyword>
<feature type="transmembrane region" description="Helical" evidence="7">
    <location>
        <begin position="361"/>
        <end position="385"/>
    </location>
</feature>
<evidence type="ECO:0000256" key="4">
    <source>
        <dbReference type="ARBA" id="ARBA00022989"/>
    </source>
</evidence>
<dbReference type="Gene3D" id="1.20.1740.10">
    <property type="entry name" value="Amino acid/polyamine transporter I"/>
    <property type="match status" value="1"/>
</dbReference>
<feature type="transmembrane region" description="Helical" evidence="7">
    <location>
        <begin position="174"/>
        <end position="201"/>
    </location>
</feature>
<dbReference type="EMBL" id="JAGMWT010000001">
    <property type="protein sequence ID" value="KAH7138824.1"/>
    <property type="molecule type" value="Genomic_DNA"/>
</dbReference>
<proteinExistence type="inferred from homology"/>
<dbReference type="InterPro" id="IPR013057">
    <property type="entry name" value="AA_transpt_TM"/>
</dbReference>
<feature type="region of interest" description="Disordered" evidence="6">
    <location>
        <begin position="1"/>
        <end position="71"/>
    </location>
</feature>
<name>A0A9P9EKL6_9PLEO</name>
<evidence type="ECO:0000313" key="10">
    <source>
        <dbReference type="Proteomes" id="UP000700596"/>
    </source>
</evidence>
<keyword evidence="5 7" id="KW-0472">Membrane</keyword>
<evidence type="ECO:0000256" key="2">
    <source>
        <dbReference type="ARBA" id="ARBA00008066"/>
    </source>
</evidence>